<reference evidence="2 3" key="1">
    <citation type="journal article" date="2024" name="Commun. Biol.">
        <title>Comparative genomic analysis of thermophilic fungi reveals convergent evolutionary adaptations and gene losses.</title>
        <authorList>
            <person name="Steindorff A.S."/>
            <person name="Aguilar-Pontes M.V."/>
            <person name="Robinson A.J."/>
            <person name="Andreopoulos B."/>
            <person name="LaButti K."/>
            <person name="Kuo A."/>
            <person name="Mondo S."/>
            <person name="Riley R."/>
            <person name="Otillar R."/>
            <person name="Haridas S."/>
            <person name="Lipzen A."/>
            <person name="Grimwood J."/>
            <person name="Schmutz J."/>
            <person name="Clum A."/>
            <person name="Reid I.D."/>
            <person name="Moisan M.C."/>
            <person name="Butler G."/>
            <person name="Nguyen T.T.M."/>
            <person name="Dewar K."/>
            <person name="Conant G."/>
            <person name="Drula E."/>
            <person name="Henrissat B."/>
            <person name="Hansel C."/>
            <person name="Singer S."/>
            <person name="Hutchinson M.I."/>
            <person name="de Vries R.P."/>
            <person name="Natvig D.O."/>
            <person name="Powell A.J."/>
            <person name="Tsang A."/>
            <person name="Grigoriev I.V."/>
        </authorList>
    </citation>
    <scope>NUCLEOTIDE SEQUENCE [LARGE SCALE GENOMIC DNA]</scope>
    <source>
        <strain evidence="2 3">ATCC 24622</strain>
    </source>
</reference>
<evidence type="ECO:0000313" key="3">
    <source>
        <dbReference type="Proteomes" id="UP001586593"/>
    </source>
</evidence>
<feature type="compositionally biased region" description="Basic and acidic residues" evidence="1">
    <location>
        <begin position="127"/>
        <end position="151"/>
    </location>
</feature>
<dbReference type="Proteomes" id="UP001586593">
    <property type="component" value="Unassembled WGS sequence"/>
</dbReference>
<evidence type="ECO:0000313" key="2">
    <source>
        <dbReference type="EMBL" id="KAL1856889.1"/>
    </source>
</evidence>
<proteinExistence type="predicted"/>
<comment type="caution">
    <text evidence="2">The sequence shown here is derived from an EMBL/GenBank/DDBJ whole genome shotgun (WGS) entry which is preliminary data.</text>
</comment>
<feature type="region of interest" description="Disordered" evidence="1">
    <location>
        <begin position="121"/>
        <end position="168"/>
    </location>
</feature>
<dbReference type="EMBL" id="JAZHXJ010000583">
    <property type="protein sequence ID" value="KAL1856889.1"/>
    <property type="molecule type" value="Genomic_DNA"/>
</dbReference>
<evidence type="ECO:0000256" key="1">
    <source>
        <dbReference type="SAM" id="MobiDB-lite"/>
    </source>
</evidence>
<accession>A0ABR3W9P3</accession>
<feature type="region of interest" description="Disordered" evidence="1">
    <location>
        <begin position="76"/>
        <end position="105"/>
    </location>
</feature>
<protein>
    <submittedName>
        <fullName evidence="2">Uncharacterized protein</fullName>
    </submittedName>
</protein>
<organism evidence="2 3">
    <name type="scientific">Phialemonium thermophilum</name>
    <dbReference type="NCBI Taxonomy" id="223376"/>
    <lineage>
        <taxon>Eukaryota</taxon>
        <taxon>Fungi</taxon>
        <taxon>Dikarya</taxon>
        <taxon>Ascomycota</taxon>
        <taxon>Pezizomycotina</taxon>
        <taxon>Sordariomycetes</taxon>
        <taxon>Sordariomycetidae</taxon>
        <taxon>Cephalothecales</taxon>
        <taxon>Cephalothecaceae</taxon>
        <taxon>Phialemonium</taxon>
    </lineage>
</organism>
<name>A0ABR3W9P3_9PEZI</name>
<sequence length="345" mass="38348">MDQQLVSEEAFSSLVKQYVDVERGDCGPLVGSPYHVSTKRTLKFPSSENLSTILALYLHRQHLEFRPTGAFRSRVASHHAAPASDERCPLPNRHPSARTKQKEWRAMDKARRAEEDVVLEPSTGERAQVHDVYRRPGRREGSSNTRSDPRGHSRCRGTRRASSSIMGTNVAQDEGLRIPRKLQHAPIRPPSAWPSGPSLVYCCRHPFASGEPGSTSTTGQRHPDLHHFAAFTSLPQGPMPFYLQKHNLRPCRSLSRIRVQAAPMLVTSLRHDKDEVESFLCSLSSFLAGDQWIARIGRRGPAEALFVKTKLHTGEHNAPARPSALAMEVVGTRHQGLSLALVVHG</sequence>
<gene>
    <name evidence="2" type="ORF">VTK73DRAFT_8212</name>
</gene>
<keyword evidence="3" id="KW-1185">Reference proteome</keyword>